<dbReference type="Pfam" id="PF11905">
    <property type="entry name" value="DUF3425"/>
    <property type="match status" value="1"/>
</dbReference>
<proteinExistence type="predicted"/>
<feature type="compositionally biased region" description="Basic residues" evidence="1">
    <location>
        <begin position="41"/>
        <end position="53"/>
    </location>
</feature>
<accession>A0A1L7WZI8</accession>
<keyword evidence="3" id="KW-1185">Reference proteome</keyword>
<dbReference type="PANTHER" id="PTHR38116">
    <property type="entry name" value="CHROMOSOME 7, WHOLE GENOME SHOTGUN SEQUENCE"/>
    <property type="match status" value="1"/>
</dbReference>
<dbReference type="OrthoDB" id="2245989at2759"/>
<sequence>MGPLPEIVKAGIAPITLDRMPQQEKIQTPDDDWTGQSNRAERKRRQNRLNQRAYRKRKEAQAAQVLPYHAQYISPISYSDESSPEFASDEAAYAGKVRIDTDTQDIGPWQSFSTAIASTQPEISKLSQVAVSFCKTDESNKVIKQFQKWVAKNDITGSPSSDHVLVLIKFNIFRALCNNAMILGFPIDFTMEDEALSPFSNALSPLTPKSKYQQHLTTPERLLEIPGNLRPTALQCEIPHHPWIDLLPVPKMRDNLILAEDTYDGGELCEALCGFFNSSNSTARNGLIIWGDPWDPTGWEITPQYLHRWAWTVDGCNELLASTNYWRQKRGERPLLFERVFQGIVDEVP</sequence>
<protein>
    <recommendedName>
        <fullName evidence="4">BZIP domain-containing protein</fullName>
    </recommendedName>
</protein>
<evidence type="ECO:0008006" key="4">
    <source>
        <dbReference type="Google" id="ProtNLM"/>
    </source>
</evidence>
<dbReference type="CDD" id="cd14688">
    <property type="entry name" value="bZIP_YAP"/>
    <property type="match status" value="1"/>
</dbReference>
<dbReference type="Proteomes" id="UP000184330">
    <property type="component" value="Unassembled WGS sequence"/>
</dbReference>
<evidence type="ECO:0000313" key="3">
    <source>
        <dbReference type="Proteomes" id="UP000184330"/>
    </source>
</evidence>
<dbReference type="AlphaFoldDB" id="A0A1L7WZI8"/>
<name>A0A1L7WZI8_9HELO</name>
<reference evidence="2 3" key="1">
    <citation type="submission" date="2016-03" db="EMBL/GenBank/DDBJ databases">
        <authorList>
            <person name="Ploux O."/>
        </authorList>
    </citation>
    <scope>NUCLEOTIDE SEQUENCE [LARGE SCALE GENOMIC DNA]</scope>
    <source>
        <strain evidence="2 3">UAMH 11012</strain>
    </source>
</reference>
<organism evidence="2 3">
    <name type="scientific">Phialocephala subalpina</name>
    <dbReference type="NCBI Taxonomy" id="576137"/>
    <lineage>
        <taxon>Eukaryota</taxon>
        <taxon>Fungi</taxon>
        <taxon>Dikarya</taxon>
        <taxon>Ascomycota</taxon>
        <taxon>Pezizomycotina</taxon>
        <taxon>Leotiomycetes</taxon>
        <taxon>Helotiales</taxon>
        <taxon>Mollisiaceae</taxon>
        <taxon>Phialocephala</taxon>
        <taxon>Phialocephala fortinii species complex</taxon>
    </lineage>
</organism>
<gene>
    <name evidence="2" type="ORF">PAC_08080</name>
</gene>
<feature type="region of interest" description="Disordered" evidence="1">
    <location>
        <begin position="13"/>
        <end position="53"/>
    </location>
</feature>
<evidence type="ECO:0000256" key="1">
    <source>
        <dbReference type="SAM" id="MobiDB-lite"/>
    </source>
</evidence>
<dbReference type="EMBL" id="FJOG01000011">
    <property type="protein sequence ID" value="CZR58189.1"/>
    <property type="molecule type" value="Genomic_DNA"/>
</dbReference>
<evidence type="ECO:0000313" key="2">
    <source>
        <dbReference type="EMBL" id="CZR58189.1"/>
    </source>
</evidence>
<dbReference type="PANTHER" id="PTHR38116:SF1">
    <property type="entry name" value="BZIP DOMAIN-CONTAINING PROTEIN"/>
    <property type="match status" value="1"/>
</dbReference>
<dbReference type="InterPro" id="IPR021833">
    <property type="entry name" value="DUF3425"/>
</dbReference>